<dbReference type="Pfam" id="PF07686">
    <property type="entry name" value="V-set"/>
    <property type="match status" value="1"/>
</dbReference>
<dbReference type="Ensembl" id="ENSMPUT00000002630.1">
    <property type="protein sequence ID" value="ENSMPUP00000002576.1"/>
    <property type="gene ID" value="ENSMPUG00000002606.1"/>
</dbReference>
<dbReference type="GO" id="GO:0005576">
    <property type="term" value="C:extracellular region"/>
    <property type="evidence" value="ECO:0007669"/>
    <property type="project" value="UniProtKB-SubCell"/>
</dbReference>
<evidence type="ECO:0000256" key="12">
    <source>
        <dbReference type="ARBA" id="ARBA00043265"/>
    </source>
</evidence>
<protein>
    <recommendedName>
        <fullName evidence="13">Ig-like domain-containing protein</fullName>
    </recommendedName>
</protein>
<dbReference type="GeneTree" id="ENSGT00940000153934"/>
<feature type="domain" description="Ig-like" evidence="13">
    <location>
        <begin position="62"/>
        <end position="163"/>
    </location>
</feature>
<dbReference type="InterPro" id="IPR050150">
    <property type="entry name" value="IgV_Light_Chain"/>
</dbReference>
<evidence type="ECO:0000313" key="14">
    <source>
        <dbReference type="Ensembl" id="ENSMPUP00000002576.1"/>
    </source>
</evidence>
<dbReference type="InterPro" id="IPR013783">
    <property type="entry name" value="Ig-like_fold"/>
</dbReference>
<dbReference type="eggNOG" id="ENOG502S4P8">
    <property type="taxonomic scope" value="Eukaryota"/>
</dbReference>
<dbReference type="Gene3D" id="2.60.40.10">
    <property type="entry name" value="Immunoglobulins"/>
    <property type="match status" value="1"/>
</dbReference>
<dbReference type="InParanoid" id="M3XU26"/>
<keyword evidence="9" id="KW-1015">Disulfide bond</keyword>
<sequence>MESGFASDAPPSLSCKRIRWEFGEFSPSRRFRADFYEVLPTMDWVPFYILPFIFSTGFCALPVLTQPPSANASLEASVKLTCTLSREHSNYYVLWYQQEPGKAPRYLMKVNSDGSYSKGDGIPSRFSGSSSGADRYLTISDIQSEDEAEYYCGESHTIDGQYG</sequence>
<keyword evidence="4" id="KW-0964">Secreted</keyword>
<keyword evidence="3" id="KW-1003">Cell membrane</keyword>
<name>M3XU26_MUSPF</name>
<keyword evidence="7" id="KW-1064">Adaptive immunity</keyword>
<comment type="subcellular location">
    <subcellularLocation>
        <location evidence="1">Cell membrane</location>
    </subcellularLocation>
    <subcellularLocation>
        <location evidence="2">Secreted</location>
    </subcellularLocation>
</comment>
<dbReference type="SMART" id="SM00406">
    <property type="entry name" value="IGv"/>
    <property type="match status" value="1"/>
</dbReference>
<dbReference type="GO" id="GO:0019814">
    <property type="term" value="C:immunoglobulin complex"/>
    <property type="evidence" value="ECO:0007669"/>
    <property type="project" value="UniProtKB-KW"/>
</dbReference>
<evidence type="ECO:0000256" key="11">
    <source>
        <dbReference type="ARBA" id="ARBA00038737"/>
    </source>
</evidence>
<accession>M3XU26</accession>
<dbReference type="AlphaFoldDB" id="M3XU26"/>
<evidence type="ECO:0000259" key="13">
    <source>
        <dbReference type="PROSITE" id="PS50835"/>
    </source>
</evidence>
<evidence type="ECO:0000256" key="9">
    <source>
        <dbReference type="ARBA" id="ARBA00023157"/>
    </source>
</evidence>
<evidence type="ECO:0000256" key="1">
    <source>
        <dbReference type="ARBA" id="ARBA00004236"/>
    </source>
</evidence>
<evidence type="ECO:0000256" key="3">
    <source>
        <dbReference type="ARBA" id="ARBA00022475"/>
    </source>
</evidence>
<reference evidence="14" key="1">
    <citation type="submission" date="2024-06" db="UniProtKB">
        <authorList>
            <consortium name="Ensembl"/>
        </authorList>
    </citation>
    <scope>IDENTIFICATION</scope>
</reference>
<dbReference type="SUPFAM" id="SSF48726">
    <property type="entry name" value="Immunoglobulin"/>
    <property type="match status" value="1"/>
</dbReference>
<dbReference type="EMBL" id="AEYP01011097">
    <property type="status" value="NOT_ANNOTATED_CDS"/>
    <property type="molecule type" value="Genomic_DNA"/>
</dbReference>
<dbReference type="InterPro" id="IPR007110">
    <property type="entry name" value="Ig-like_dom"/>
</dbReference>
<keyword evidence="6" id="KW-0391">Immunity</keyword>
<dbReference type="PROSITE" id="PS50835">
    <property type="entry name" value="IG_LIKE"/>
    <property type="match status" value="1"/>
</dbReference>
<proteinExistence type="predicted"/>
<keyword evidence="10" id="KW-0393">Immunoglobulin domain</keyword>
<organism evidence="14">
    <name type="scientific">Mustela putorius furo</name>
    <name type="common">European domestic ferret</name>
    <name type="synonym">Mustela furo</name>
    <dbReference type="NCBI Taxonomy" id="9669"/>
    <lineage>
        <taxon>Eukaryota</taxon>
        <taxon>Metazoa</taxon>
        <taxon>Chordata</taxon>
        <taxon>Craniata</taxon>
        <taxon>Vertebrata</taxon>
        <taxon>Euteleostomi</taxon>
        <taxon>Mammalia</taxon>
        <taxon>Eutheria</taxon>
        <taxon>Laurasiatheria</taxon>
        <taxon>Carnivora</taxon>
        <taxon>Caniformia</taxon>
        <taxon>Musteloidea</taxon>
        <taxon>Mustelidae</taxon>
        <taxon>Mustelinae</taxon>
        <taxon>Mustela</taxon>
    </lineage>
</organism>
<dbReference type="PANTHER" id="PTHR23267">
    <property type="entry name" value="IMMUNOGLOBULIN LIGHT CHAIN"/>
    <property type="match status" value="1"/>
</dbReference>
<keyword evidence="5" id="KW-0732">Signal</keyword>
<keyword evidence="12" id="KW-1280">Immunoglobulin</keyword>
<evidence type="ECO:0000256" key="2">
    <source>
        <dbReference type="ARBA" id="ARBA00004613"/>
    </source>
</evidence>
<dbReference type="GO" id="GO:0002250">
    <property type="term" value="P:adaptive immune response"/>
    <property type="evidence" value="ECO:0007669"/>
    <property type="project" value="UniProtKB-KW"/>
</dbReference>
<keyword evidence="8" id="KW-0472">Membrane</keyword>
<evidence type="ECO:0000256" key="5">
    <source>
        <dbReference type="ARBA" id="ARBA00022729"/>
    </source>
</evidence>
<evidence type="ECO:0000256" key="4">
    <source>
        <dbReference type="ARBA" id="ARBA00022525"/>
    </source>
</evidence>
<dbReference type="GO" id="GO:0005886">
    <property type="term" value="C:plasma membrane"/>
    <property type="evidence" value="ECO:0007669"/>
    <property type="project" value="UniProtKB-SubCell"/>
</dbReference>
<dbReference type="InterPro" id="IPR036179">
    <property type="entry name" value="Ig-like_dom_sf"/>
</dbReference>
<dbReference type="OMA" id="YCQTWTT"/>
<evidence type="ECO:0000256" key="7">
    <source>
        <dbReference type="ARBA" id="ARBA00023130"/>
    </source>
</evidence>
<dbReference type="InterPro" id="IPR013106">
    <property type="entry name" value="Ig_V-set"/>
</dbReference>
<comment type="subunit">
    <text evidence="11">Immunoglobulins are composed of two identical heavy chains and two identical light chains; disulfide-linked.</text>
</comment>
<evidence type="ECO:0000256" key="8">
    <source>
        <dbReference type="ARBA" id="ARBA00023136"/>
    </source>
</evidence>
<evidence type="ECO:0000256" key="10">
    <source>
        <dbReference type="ARBA" id="ARBA00023319"/>
    </source>
</evidence>
<evidence type="ECO:0000256" key="6">
    <source>
        <dbReference type="ARBA" id="ARBA00022859"/>
    </source>
</evidence>
<dbReference type="HOGENOM" id="CLU_077975_4_0_1"/>
<dbReference type="FunFam" id="2.60.40.10:FF:001671">
    <property type="entry name" value="Immunoglobulin lambda variable 4-69"/>
    <property type="match status" value="1"/>
</dbReference>